<dbReference type="InterPro" id="IPR055411">
    <property type="entry name" value="LRR_FXL15/At3g58940/PEG3-like"/>
</dbReference>
<organism evidence="2 3">
    <name type="scientific">Crotalaria pallida</name>
    <name type="common">Smooth rattlebox</name>
    <name type="synonym">Crotalaria striata</name>
    <dbReference type="NCBI Taxonomy" id="3830"/>
    <lineage>
        <taxon>Eukaryota</taxon>
        <taxon>Viridiplantae</taxon>
        <taxon>Streptophyta</taxon>
        <taxon>Embryophyta</taxon>
        <taxon>Tracheophyta</taxon>
        <taxon>Spermatophyta</taxon>
        <taxon>Magnoliopsida</taxon>
        <taxon>eudicotyledons</taxon>
        <taxon>Gunneridae</taxon>
        <taxon>Pentapetalae</taxon>
        <taxon>rosids</taxon>
        <taxon>fabids</taxon>
        <taxon>Fabales</taxon>
        <taxon>Fabaceae</taxon>
        <taxon>Papilionoideae</taxon>
        <taxon>50 kb inversion clade</taxon>
        <taxon>genistoids sensu lato</taxon>
        <taxon>core genistoids</taxon>
        <taxon>Crotalarieae</taxon>
        <taxon>Crotalaria</taxon>
    </lineage>
</organism>
<dbReference type="EMBL" id="JAYWIO010000001">
    <property type="protein sequence ID" value="KAK7290410.1"/>
    <property type="molecule type" value="Genomic_DNA"/>
</dbReference>
<dbReference type="AlphaFoldDB" id="A0AAN9J1E1"/>
<gene>
    <name evidence="2" type="ORF">RIF29_04814</name>
</gene>
<comment type="caution">
    <text evidence="2">The sequence shown here is derived from an EMBL/GenBank/DDBJ whole genome shotgun (WGS) entry which is preliminary data.</text>
</comment>
<proteinExistence type="predicted"/>
<accession>A0AAN9J1E1</accession>
<evidence type="ECO:0000259" key="1">
    <source>
        <dbReference type="Pfam" id="PF24758"/>
    </source>
</evidence>
<sequence length="141" mass="16259">MKEENTVLLPPSSHYFLYPNQLLLPCSQNYFLHYNKYINCKKLTRLELFRCELDLPLTFKGFMCLKSLNLHQVLISPYAIENIISICPILESLALTIRAPNLKYLLEGEFKDICLEDTSLLVDISVEDTPLMGIVEMMLKG</sequence>
<evidence type="ECO:0000313" key="3">
    <source>
        <dbReference type="Proteomes" id="UP001372338"/>
    </source>
</evidence>
<keyword evidence="3" id="KW-1185">Reference proteome</keyword>
<protein>
    <recommendedName>
        <fullName evidence="1">F-box/LRR-repeat protein 15/At3g58940/PEG3-like LRR domain-containing protein</fullName>
    </recommendedName>
</protein>
<dbReference type="Proteomes" id="UP001372338">
    <property type="component" value="Unassembled WGS sequence"/>
</dbReference>
<reference evidence="2 3" key="1">
    <citation type="submission" date="2024-01" db="EMBL/GenBank/DDBJ databases">
        <title>The genomes of 5 underutilized Papilionoideae crops provide insights into root nodulation and disease resistanc.</title>
        <authorList>
            <person name="Yuan L."/>
        </authorList>
    </citation>
    <scope>NUCLEOTIDE SEQUENCE [LARGE SCALE GENOMIC DNA]</scope>
    <source>
        <strain evidence="2">ZHUSHIDOU_FW_LH</strain>
        <tissue evidence="2">Leaf</tissue>
    </source>
</reference>
<dbReference type="Pfam" id="PF24758">
    <property type="entry name" value="LRR_At5g56370"/>
    <property type="match status" value="1"/>
</dbReference>
<name>A0AAN9J1E1_CROPI</name>
<feature type="domain" description="F-box/LRR-repeat protein 15/At3g58940/PEG3-like LRR" evidence="1">
    <location>
        <begin position="36"/>
        <end position="132"/>
    </location>
</feature>
<evidence type="ECO:0000313" key="2">
    <source>
        <dbReference type="EMBL" id="KAK7290410.1"/>
    </source>
</evidence>
<dbReference type="SUPFAM" id="SSF52047">
    <property type="entry name" value="RNI-like"/>
    <property type="match status" value="1"/>
</dbReference>